<keyword evidence="1" id="KW-0472">Membrane</keyword>
<dbReference type="AlphaFoldDB" id="A0A9P8PU86"/>
<reference evidence="2" key="1">
    <citation type="journal article" date="2021" name="Open Biol.">
        <title>Shared evolutionary footprints suggest mitochondrial oxidative damage underlies multiple complex I losses in fungi.</title>
        <authorList>
            <person name="Schikora-Tamarit M.A."/>
            <person name="Marcet-Houben M."/>
            <person name="Nosek J."/>
            <person name="Gabaldon T."/>
        </authorList>
    </citation>
    <scope>NUCLEOTIDE SEQUENCE</scope>
    <source>
        <strain evidence="2">CBS2887</strain>
    </source>
</reference>
<dbReference type="EMBL" id="JAEUBG010005120">
    <property type="protein sequence ID" value="KAH3678247.1"/>
    <property type="molecule type" value="Genomic_DNA"/>
</dbReference>
<keyword evidence="1" id="KW-0812">Transmembrane</keyword>
<gene>
    <name evidence="2" type="ORF">WICPIJ_008882</name>
</gene>
<proteinExistence type="predicted"/>
<evidence type="ECO:0000256" key="1">
    <source>
        <dbReference type="SAM" id="Phobius"/>
    </source>
</evidence>
<keyword evidence="3" id="KW-1185">Reference proteome</keyword>
<accession>A0A9P8PU86</accession>
<feature type="transmembrane region" description="Helical" evidence="1">
    <location>
        <begin position="35"/>
        <end position="55"/>
    </location>
</feature>
<dbReference type="Proteomes" id="UP000774326">
    <property type="component" value="Unassembled WGS sequence"/>
</dbReference>
<evidence type="ECO:0000313" key="3">
    <source>
        <dbReference type="Proteomes" id="UP000774326"/>
    </source>
</evidence>
<evidence type="ECO:0000313" key="2">
    <source>
        <dbReference type="EMBL" id="KAH3678247.1"/>
    </source>
</evidence>
<protein>
    <submittedName>
        <fullName evidence="2">Uncharacterized protein</fullName>
    </submittedName>
</protein>
<feature type="transmembrane region" description="Helical" evidence="1">
    <location>
        <begin position="62"/>
        <end position="83"/>
    </location>
</feature>
<keyword evidence="1" id="KW-1133">Transmembrane helix</keyword>
<name>A0A9P8PU86_WICPI</name>
<reference evidence="2" key="2">
    <citation type="submission" date="2021-01" db="EMBL/GenBank/DDBJ databases">
        <authorList>
            <person name="Schikora-Tamarit M.A."/>
        </authorList>
    </citation>
    <scope>NUCLEOTIDE SEQUENCE</scope>
    <source>
        <strain evidence="2">CBS2887</strain>
    </source>
</reference>
<sequence>MYPPLFQACHSLGLVNMGKNCGWTEWWKAGASPTMVFFVTGSIPLTWTLAWFRIIEIIKDPILVLISAGQALVVLGIFEHLMLSLQQLFGSQFQLEGITNIDTGSGSSHTFRDTTGRIQLQQLQDRDGDSFLSIQYQQVVC</sequence>
<comment type="caution">
    <text evidence="2">The sequence shown here is derived from an EMBL/GenBank/DDBJ whole genome shotgun (WGS) entry which is preliminary data.</text>
</comment>
<organism evidence="2 3">
    <name type="scientific">Wickerhamomyces pijperi</name>
    <name type="common">Yeast</name>
    <name type="synonym">Pichia pijperi</name>
    <dbReference type="NCBI Taxonomy" id="599730"/>
    <lineage>
        <taxon>Eukaryota</taxon>
        <taxon>Fungi</taxon>
        <taxon>Dikarya</taxon>
        <taxon>Ascomycota</taxon>
        <taxon>Saccharomycotina</taxon>
        <taxon>Saccharomycetes</taxon>
        <taxon>Phaffomycetales</taxon>
        <taxon>Wickerhamomycetaceae</taxon>
        <taxon>Wickerhamomyces</taxon>
    </lineage>
</organism>